<sequence length="464" mass="54405">MPGLTQQDKLINYASVFVYNPKLRQDFKDYLPSVSTFENSQIFPIGTASKFQEFIRMSDEQQRQALEAKDKAEDTIRLLFEIVKKVQGDAKLVTFALLMIDGILEERRSRIQYLVAIQRSVKKDRKEDLIAILNSFLWSNTQSTMEQRDLATHILAQLIEATQYRHCESQARDFLNWLLEQRGKYQVSKQAYTFALMYLLKTNELAREFERSGGFDIFSGFLNNDCINEHQVAYNVIAALWIISYHPFALKRFEDYSLEIIERSVKILDYFNKEKIVRVVLLLLDNLKQQSEGCHEIMSDIGVLNTIVKLQNRHWVDQDITEMLERLYDYLDQNQKSFSSIEKFKKEVGVRKVLRWGPIHTEKFWQENFIHFHEKENLDLIKVLVEIVRRVNSDDREKAIACFDLGEFARFFPFGRQFLDQLGVKETLTGVMGRLGSSAELKKEAITCYQKLLMNTWTGADFKV</sequence>
<comment type="similarity">
    <text evidence="1">Belongs to the V-ATPase H subunit family.</text>
</comment>
<keyword evidence="3" id="KW-0375">Hydrogen ion transport</keyword>
<dbReference type="Pfam" id="PF11698">
    <property type="entry name" value="V-ATPase_H_C"/>
    <property type="match status" value="1"/>
</dbReference>
<gene>
    <name evidence="6" type="ORF">FGO68_gene11672</name>
</gene>
<evidence type="ECO:0000256" key="2">
    <source>
        <dbReference type="ARBA" id="ARBA00022448"/>
    </source>
</evidence>
<dbReference type="PANTHER" id="PTHR10698:SF0">
    <property type="entry name" value="V-TYPE PROTON ATPASE SUBUNIT H"/>
    <property type="match status" value="1"/>
</dbReference>
<dbReference type="SUPFAM" id="SSF48371">
    <property type="entry name" value="ARM repeat"/>
    <property type="match status" value="1"/>
</dbReference>
<proteinExistence type="inferred from homology"/>
<dbReference type="OrthoDB" id="10263554at2759"/>
<evidence type="ECO:0000313" key="7">
    <source>
        <dbReference type="Proteomes" id="UP000785679"/>
    </source>
</evidence>
<dbReference type="Gene3D" id="1.25.10.10">
    <property type="entry name" value="Leucine-rich Repeat Variant"/>
    <property type="match status" value="1"/>
</dbReference>
<dbReference type="GO" id="GO:0000221">
    <property type="term" value="C:vacuolar proton-transporting V-type ATPase, V1 domain"/>
    <property type="evidence" value="ECO:0007669"/>
    <property type="project" value="InterPro"/>
</dbReference>
<dbReference type="GO" id="GO:0046961">
    <property type="term" value="F:proton-transporting ATPase activity, rotational mechanism"/>
    <property type="evidence" value="ECO:0007669"/>
    <property type="project" value="InterPro"/>
</dbReference>
<dbReference type="Proteomes" id="UP000785679">
    <property type="component" value="Unassembled WGS sequence"/>
</dbReference>
<dbReference type="InterPro" id="IPR011989">
    <property type="entry name" value="ARM-like"/>
</dbReference>
<keyword evidence="2" id="KW-0813">Transport</keyword>
<reference evidence="6" key="1">
    <citation type="submission" date="2019-06" db="EMBL/GenBank/DDBJ databases">
        <authorList>
            <person name="Zheng W."/>
        </authorList>
    </citation>
    <scope>NUCLEOTIDE SEQUENCE</scope>
    <source>
        <strain evidence="6">QDHG01</strain>
    </source>
</reference>
<dbReference type="InterPro" id="IPR011987">
    <property type="entry name" value="ATPase_V1-cplx_hsu_C"/>
</dbReference>
<evidence type="ECO:0000256" key="1">
    <source>
        <dbReference type="ARBA" id="ARBA00008613"/>
    </source>
</evidence>
<accession>A0A8J8T2I6</accession>
<keyword evidence="7" id="KW-1185">Reference proteome</keyword>
<keyword evidence="4" id="KW-0406">Ion transport</keyword>
<evidence type="ECO:0000256" key="4">
    <source>
        <dbReference type="ARBA" id="ARBA00023065"/>
    </source>
</evidence>
<dbReference type="Pfam" id="PF03224">
    <property type="entry name" value="V-ATPase_H_N"/>
    <property type="match status" value="1"/>
</dbReference>
<comment type="caution">
    <text evidence="6">The sequence shown here is derived from an EMBL/GenBank/DDBJ whole genome shotgun (WGS) entry which is preliminary data.</text>
</comment>
<feature type="domain" description="ATPase V1 complex subunit H C-terminal" evidence="5">
    <location>
        <begin position="338"/>
        <end position="457"/>
    </location>
</feature>
<dbReference type="Gene3D" id="1.25.40.150">
    <property type="entry name" value="V-type ATPase, subunit H, C-terminal domain"/>
    <property type="match status" value="1"/>
</dbReference>
<protein>
    <recommendedName>
        <fullName evidence="5">ATPase V1 complex subunit H C-terminal domain-containing protein</fullName>
    </recommendedName>
</protein>
<dbReference type="InterPro" id="IPR016024">
    <property type="entry name" value="ARM-type_fold"/>
</dbReference>
<evidence type="ECO:0000256" key="3">
    <source>
        <dbReference type="ARBA" id="ARBA00022781"/>
    </source>
</evidence>
<evidence type="ECO:0000313" key="6">
    <source>
        <dbReference type="EMBL" id="TNV79146.1"/>
    </source>
</evidence>
<dbReference type="InterPro" id="IPR038497">
    <property type="entry name" value="ATPase_V1-cplx_hsu_C_sf"/>
</dbReference>
<dbReference type="InterPro" id="IPR004908">
    <property type="entry name" value="ATPase_V1-cplx_hsu"/>
</dbReference>
<dbReference type="PANTHER" id="PTHR10698">
    <property type="entry name" value="V-TYPE PROTON ATPASE SUBUNIT H"/>
    <property type="match status" value="1"/>
</dbReference>
<organism evidence="6 7">
    <name type="scientific">Halteria grandinella</name>
    <dbReference type="NCBI Taxonomy" id="5974"/>
    <lineage>
        <taxon>Eukaryota</taxon>
        <taxon>Sar</taxon>
        <taxon>Alveolata</taxon>
        <taxon>Ciliophora</taxon>
        <taxon>Intramacronucleata</taxon>
        <taxon>Spirotrichea</taxon>
        <taxon>Stichotrichia</taxon>
        <taxon>Sporadotrichida</taxon>
        <taxon>Halteriidae</taxon>
        <taxon>Halteria</taxon>
    </lineage>
</organism>
<evidence type="ECO:0000259" key="5">
    <source>
        <dbReference type="Pfam" id="PF11698"/>
    </source>
</evidence>
<dbReference type="AlphaFoldDB" id="A0A8J8T2I6"/>
<dbReference type="EMBL" id="RRYP01009310">
    <property type="protein sequence ID" value="TNV79146.1"/>
    <property type="molecule type" value="Genomic_DNA"/>
</dbReference>
<name>A0A8J8T2I6_HALGN</name>